<dbReference type="Proteomes" id="UP000024635">
    <property type="component" value="Unassembled WGS sequence"/>
</dbReference>
<name>A0A016TU72_9BILA</name>
<evidence type="ECO:0000313" key="1">
    <source>
        <dbReference type="EMBL" id="EYC06360.1"/>
    </source>
</evidence>
<reference evidence="2" key="1">
    <citation type="journal article" date="2015" name="Nat. Genet.">
        <title>The genome and transcriptome of the zoonotic hookworm Ancylostoma ceylanicum identify infection-specific gene families.</title>
        <authorList>
            <person name="Schwarz E.M."/>
            <person name="Hu Y."/>
            <person name="Antoshechkin I."/>
            <person name="Miller M.M."/>
            <person name="Sternberg P.W."/>
            <person name="Aroian R.V."/>
        </authorList>
    </citation>
    <scope>NUCLEOTIDE SEQUENCE</scope>
    <source>
        <strain evidence="2">HY135</strain>
    </source>
</reference>
<accession>A0A016TU72</accession>
<dbReference type="EMBL" id="JARK01001412">
    <property type="protein sequence ID" value="EYC06360.1"/>
    <property type="molecule type" value="Genomic_DNA"/>
</dbReference>
<gene>
    <name evidence="1" type="primary">Acey_s0076.g1020</name>
    <name evidence="1" type="ORF">Y032_0076g1020</name>
</gene>
<evidence type="ECO:0000313" key="2">
    <source>
        <dbReference type="Proteomes" id="UP000024635"/>
    </source>
</evidence>
<sequence length="112" mass="12013">MIASKKYNSEKGVLTRLSTRSHASHQSAQPVEHIVANTHARQSHASSINYPKGNDAYCHAPLVIIPFSSGLCSFTLSMWRGPVVVAITTIADEVWGYSTQAITQGDPTASTG</sequence>
<organism evidence="1 2">
    <name type="scientific">Ancylostoma ceylanicum</name>
    <dbReference type="NCBI Taxonomy" id="53326"/>
    <lineage>
        <taxon>Eukaryota</taxon>
        <taxon>Metazoa</taxon>
        <taxon>Ecdysozoa</taxon>
        <taxon>Nematoda</taxon>
        <taxon>Chromadorea</taxon>
        <taxon>Rhabditida</taxon>
        <taxon>Rhabditina</taxon>
        <taxon>Rhabditomorpha</taxon>
        <taxon>Strongyloidea</taxon>
        <taxon>Ancylostomatidae</taxon>
        <taxon>Ancylostomatinae</taxon>
        <taxon>Ancylostoma</taxon>
    </lineage>
</organism>
<comment type="caution">
    <text evidence="1">The sequence shown here is derived from an EMBL/GenBank/DDBJ whole genome shotgun (WGS) entry which is preliminary data.</text>
</comment>
<keyword evidence="2" id="KW-1185">Reference proteome</keyword>
<protein>
    <submittedName>
        <fullName evidence="1">Uncharacterized protein</fullName>
    </submittedName>
</protein>
<proteinExistence type="predicted"/>
<dbReference type="AlphaFoldDB" id="A0A016TU72"/>